<dbReference type="EMBL" id="BARU01013893">
    <property type="protein sequence ID" value="GAH42079.1"/>
    <property type="molecule type" value="Genomic_DNA"/>
</dbReference>
<dbReference type="Gene3D" id="2.30.30.40">
    <property type="entry name" value="SH3 Domains"/>
    <property type="match status" value="1"/>
</dbReference>
<evidence type="ECO:0000256" key="1">
    <source>
        <dbReference type="SAM" id="MobiDB-lite"/>
    </source>
</evidence>
<sequence length="175" mass="18762">MNHKLLPLKVFLLLALLSLSQMFCGINIQTENPTADPGFMATGIAATLTARAVSITPTVTTEQATQTATQQPTETESQQPVQTEPVIPEAASISVSLDTNCREGPSGDYQKLGYLLPGQTAALIGRNSTSTWWYIENPKKPGQYCWVWGEYATLHGDISAVPLTTPPPPPIPIAG</sequence>
<feature type="compositionally biased region" description="Low complexity" evidence="1">
    <location>
        <begin position="59"/>
        <end position="85"/>
    </location>
</feature>
<protein>
    <recommendedName>
        <fullName evidence="2">SH3b domain-containing protein</fullName>
    </recommendedName>
</protein>
<feature type="domain" description="SH3b" evidence="2">
    <location>
        <begin position="88"/>
        <end position="156"/>
    </location>
</feature>
<evidence type="ECO:0000259" key="2">
    <source>
        <dbReference type="PROSITE" id="PS51781"/>
    </source>
</evidence>
<feature type="non-terminal residue" evidence="3">
    <location>
        <position position="175"/>
    </location>
</feature>
<evidence type="ECO:0000313" key="3">
    <source>
        <dbReference type="EMBL" id="GAH42079.1"/>
    </source>
</evidence>
<accession>X1GKE6</accession>
<proteinExistence type="predicted"/>
<feature type="region of interest" description="Disordered" evidence="1">
    <location>
        <begin position="59"/>
        <end position="87"/>
    </location>
</feature>
<dbReference type="InterPro" id="IPR003646">
    <property type="entry name" value="SH3-like_bac-type"/>
</dbReference>
<comment type="caution">
    <text evidence="3">The sequence shown here is derived from an EMBL/GenBank/DDBJ whole genome shotgun (WGS) entry which is preliminary data.</text>
</comment>
<reference evidence="3" key="1">
    <citation type="journal article" date="2014" name="Front. Microbiol.">
        <title>High frequency of phylogenetically diverse reductive dehalogenase-homologous genes in deep subseafloor sedimentary metagenomes.</title>
        <authorList>
            <person name="Kawai M."/>
            <person name="Futagami T."/>
            <person name="Toyoda A."/>
            <person name="Takaki Y."/>
            <person name="Nishi S."/>
            <person name="Hori S."/>
            <person name="Arai W."/>
            <person name="Tsubouchi T."/>
            <person name="Morono Y."/>
            <person name="Uchiyama I."/>
            <person name="Ito T."/>
            <person name="Fujiyama A."/>
            <person name="Inagaki F."/>
            <person name="Takami H."/>
        </authorList>
    </citation>
    <scope>NUCLEOTIDE SEQUENCE</scope>
    <source>
        <strain evidence="3">Expedition CK06-06</strain>
    </source>
</reference>
<organism evidence="3">
    <name type="scientific">marine sediment metagenome</name>
    <dbReference type="NCBI Taxonomy" id="412755"/>
    <lineage>
        <taxon>unclassified sequences</taxon>
        <taxon>metagenomes</taxon>
        <taxon>ecological metagenomes</taxon>
    </lineage>
</organism>
<gene>
    <name evidence="3" type="ORF">S03H2_24829</name>
</gene>
<dbReference type="PROSITE" id="PS51781">
    <property type="entry name" value="SH3B"/>
    <property type="match status" value="1"/>
</dbReference>
<name>X1GKE6_9ZZZZ</name>
<dbReference type="AlphaFoldDB" id="X1GKE6"/>